<dbReference type="HOGENOM" id="CLU_2975430_0_0_10"/>
<gene>
    <name evidence="1" type="ORF">HMPREF1555_02279</name>
</gene>
<proteinExistence type="predicted"/>
<accession>A0A0E2LMP3</accession>
<name>A0A0E2LMP3_PORGN</name>
<reference evidence="1 2" key="1">
    <citation type="submission" date="2013-06" db="EMBL/GenBank/DDBJ databases">
        <authorList>
            <person name="Weinstock G."/>
            <person name="Sodergren E."/>
            <person name="Lobos E.A."/>
            <person name="Fulton L."/>
            <person name="Fulton R."/>
            <person name="Courtney L."/>
            <person name="Fronick C."/>
            <person name="O'Laughlin M."/>
            <person name="Godfrey J."/>
            <person name="Wilson R.M."/>
            <person name="Miner T."/>
            <person name="Farmer C."/>
            <person name="Delehaunty K."/>
            <person name="Cordes M."/>
            <person name="Minx P."/>
            <person name="Tomlinson C."/>
            <person name="Chen J."/>
            <person name="Wollam A."/>
            <person name="Pepin K.H."/>
            <person name="Bhonagiri V."/>
            <person name="Zhang X."/>
            <person name="Warren W."/>
            <person name="Mitreva M."/>
            <person name="Mardis E.R."/>
            <person name="Wilson R.K."/>
        </authorList>
    </citation>
    <scope>NUCLEOTIDE SEQUENCE [LARGE SCALE GENOMIC DNA]</scope>
    <source>
        <strain evidence="1 2">F0570</strain>
    </source>
</reference>
<evidence type="ECO:0000313" key="2">
    <source>
        <dbReference type="Proteomes" id="UP000016630"/>
    </source>
</evidence>
<organism evidence="1 2">
    <name type="scientific">Porphyromonas gingivalis F0570</name>
    <dbReference type="NCBI Taxonomy" id="1227271"/>
    <lineage>
        <taxon>Bacteria</taxon>
        <taxon>Pseudomonadati</taxon>
        <taxon>Bacteroidota</taxon>
        <taxon>Bacteroidia</taxon>
        <taxon>Bacteroidales</taxon>
        <taxon>Porphyromonadaceae</taxon>
        <taxon>Porphyromonas</taxon>
    </lineage>
</organism>
<sequence>MNNLSGIVSIGGDGSACDLSISLLRGMPVFDSGCSEMDGSAVLRFIATGVWKNSFRPD</sequence>
<dbReference type="EMBL" id="AWUW01000155">
    <property type="protein sequence ID" value="ERJ63734.1"/>
    <property type="molecule type" value="Genomic_DNA"/>
</dbReference>
<dbReference type="Proteomes" id="UP000016630">
    <property type="component" value="Unassembled WGS sequence"/>
</dbReference>
<evidence type="ECO:0000313" key="1">
    <source>
        <dbReference type="EMBL" id="ERJ63734.1"/>
    </source>
</evidence>
<comment type="caution">
    <text evidence="1">The sequence shown here is derived from an EMBL/GenBank/DDBJ whole genome shotgun (WGS) entry which is preliminary data.</text>
</comment>
<dbReference type="PATRIC" id="fig|1227271.3.peg.1999"/>
<protein>
    <submittedName>
        <fullName evidence="1">Uncharacterized protein</fullName>
    </submittedName>
</protein>
<dbReference type="AlphaFoldDB" id="A0A0E2LMP3"/>